<gene>
    <name evidence="1" type="ORF">UT28_C0001G0416</name>
</gene>
<dbReference type="KEGG" id="bbgw:UT28_C0001G0416"/>
<organism evidence="1 2">
    <name type="scientific">Berkelbacteria bacterium GW2011_GWE1_39_12</name>
    <dbReference type="NCBI Taxonomy" id="1618337"/>
    <lineage>
        <taxon>Bacteria</taxon>
        <taxon>Candidatus Berkelbacteria</taxon>
    </lineage>
</organism>
<reference evidence="1 2" key="1">
    <citation type="journal article" date="2015" name="Nature">
        <title>rRNA introns, odd ribosomes, and small enigmatic genomes across a large radiation of phyla.</title>
        <authorList>
            <person name="Brown C.T."/>
            <person name="Hug L.A."/>
            <person name="Thomas B.C."/>
            <person name="Sharon I."/>
            <person name="Castelle C.J."/>
            <person name="Singh A."/>
            <person name="Wilkins M.J."/>
            <person name="Williams K.H."/>
            <person name="Banfield J.F."/>
        </authorList>
    </citation>
    <scope>NUCLEOTIDE SEQUENCE [LARGE SCALE GENOMIC DNA]</scope>
</reference>
<evidence type="ECO:0000313" key="2">
    <source>
        <dbReference type="Proteomes" id="UP000035648"/>
    </source>
</evidence>
<name>A0A0G4B5H6_9BACT</name>
<dbReference type="AlphaFoldDB" id="A0A0G4B5H6"/>
<dbReference type="EMBL" id="CP011213">
    <property type="protein sequence ID" value="AKM82222.1"/>
    <property type="molecule type" value="Genomic_DNA"/>
</dbReference>
<proteinExistence type="predicted"/>
<evidence type="ECO:0000313" key="1">
    <source>
        <dbReference type="EMBL" id="AKM82222.1"/>
    </source>
</evidence>
<protein>
    <submittedName>
        <fullName evidence="1">Uncharacterized protein</fullName>
    </submittedName>
</protein>
<sequence>MAATATMIPTNLRRRRAAKQVRKLNAKDDAVSKHVGKTITDLYELSQSGTVPVNITFALRLKPDTRSPEEIKESFETFTQAILKLLQDLFCTCGGTCTVDSYVVNLADHIESCVFRYDPTLPSPN</sequence>
<accession>A0A0G4B5H6</accession>
<dbReference type="Proteomes" id="UP000035648">
    <property type="component" value="Chromosome"/>
</dbReference>